<dbReference type="AlphaFoldDB" id="A0A220UMS6"/>
<reference evidence="1 2" key="1">
    <citation type="submission" date="2017-07" db="EMBL/GenBank/DDBJ databases">
        <title>Phenotypical and genomic characterization of a clinical isolate of Shewanella bicestrii sp. nov. producing an extended-spectrum beta-lactamase and a new oxacillinase variant.</title>
        <authorList>
            <person name="Jousset A.B."/>
            <person name="Bonnin R.A."/>
            <person name="Girlich D."/>
            <person name="Dabos L."/>
            <person name="Potron A."/>
            <person name="Dortet L."/>
            <person name="Glaser P."/>
            <person name="Naas T."/>
        </authorList>
    </citation>
    <scope>NUCLEOTIDE SEQUENCE [LARGE SCALE GENOMIC DNA]</scope>
    <source>
        <strain evidence="1 2">JAB-1</strain>
    </source>
</reference>
<organism evidence="1 2">
    <name type="scientific">Shewanella bicestrii</name>
    <dbReference type="NCBI Taxonomy" id="2018305"/>
    <lineage>
        <taxon>Bacteria</taxon>
        <taxon>Pseudomonadati</taxon>
        <taxon>Pseudomonadota</taxon>
        <taxon>Gammaproteobacteria</taxon>
        <taxon>Alteromonadales</taxon>
        <taxon>Shewanellaceae</taxon>
        <taxon>Shewanella</taxon>
    </lineage>
</organism>
<dbReference type="EMBL" id="CP022358">
    <property type="protein sequence ID" value="ASK69449.1"/>
    <property type="molecule type" value="Genomic_DNA"/>
</dbReference>
<sequence length="113" mass="12637">MGKLPILCCSLAMLFGCNTKGTYEQTSQELTGLELIAPHLGYFKSWAPMGNEGAHQMTAEQQAEQVQALNLCLEQLRSSAEILPSHALRSVLLVQCMQKQGWYFVVEELYITQ</sequence>
<dbReference type="PROSITE" id="PS51257">
    <property type="entry name" value="PROKAR_LIPOPROTEIN"/>
    <property type="match status" value="1"/>
</dbReference>
<evidence type="ECO:0000313" key="1">
    <source>
        <dbReference type="EMBL" id="ASK69449.1"/>
    </source>
</evidence>
<name>A0A220UMS6_9GAMM</name>
<protein>
    <submittedName>
        <fullName evidence="1">Uncharacterized protein</fullName>
    </submittedName>
</protein>
<proteinExistence type="predicted"/>
<dbReference type="Proteomes" id="UP000198367">
    <property type="component" value="Chromosome"/>
</dbReference>
<keyword evidence="2" id="KW-1185">Reference proteome</keyword>
<accession>A0A220UMS6</accession>
<gene>
    <name evidence="1" type="ORF">CF168_11515</name>
</gene>
<evidence type="ECO:0000313" key="2">
    <source>
        <dbReference type="Proteomes" id="UP000198367"/>
    </source>
</evidence>
<dbReference type="RefSeq" id="WP_086903647.1">
    <property type="nucleotide sequence ID" value="NZ_CP022358.1"/>
</dbReference>
<dbReference type="KEGG" id="sbj:CF168_11515"/>